<name>A0A179BKK3_ACIFR</name>
<proteinExistence type="predicted"/>
<dbReference type="EMBL" id="LVXZ01000061">
    <property type="protein sequence ID" value="OAP91889.1"/>
    <property type="molecule type" value="Genomic_DNA"/>
</dbReference>
<accession>A0A179BKK3</accession>
<dbReference type="InterPro" id="IPR027417">
    <property type="entry name" value="P-loop_NTPase"/>
</dbReference>
<protein>
    <recommendedName>
        <fullName evidence="1">DNA2/NAM7 helicase helicase domain-containing protein</fullName>
    </recommendedName>
</protein>
<reference evidence="2 3" key="1">
    <citation type="submission" date="2016-04" db="EMBL/GenBank/DDBJ databases">
        <title>Acidithiobacillus ferrooxidans genome sequencing and assembly.</title>
        <authorList>
            <person name="Zhou Z."/>
        </authorList>
    </citation>
    <scope>NUCLEOTIDE SEQUENCE [LARGE SCALE GENOMIC DNA]</scope>
    <source>
        <strain evidence="2 3">BY0502</strain>
    </source>
</reference>
<sequence length="1394" mass="154272">MIERQCQMEPEIHIKTGAEPVVLIEATFAPSLNLAFYQNSLPVLREMVVVNNGDRSIEDVRLTISSTPPFVSVKRWHIEAIGAHQRYHLSDLDVTLDGATLNRLTEAETAQVGILLTVGGEEIARIDKSIELLARNQWGGIGNIPEIVAAFVEPNDPAVERLLKKSADILRQHGKSSALNGYEGGPKRVWELVSAIWTATGAMGLDYALPPASFEHTGQKVRSPGQISDSGLATCLDTTLFFCAALEQCGLNPLVVFTQSHAFAGVWLKAEEFSTAVVDDVTALRKRIKLNELVLFETTLVTQRPCPGFGRAAELGAQRISEAQEQTFELAVDVRRARLQRIKPLASAEVTHTAESVVAMQDLEPIFEEAPDLSDDEIGIAGAPEPSKIEDRLARWQRKLLDLSLRNNLLNFRVTKKVIPLDAPDPGFLEDVLAGGQALKLLPRPDLMDGNDPRSRVIHEARTNEDLRRAHALDALQRNEVFVGIPLNELETRLVELYRSARVALQEGGANTLFLAIGFLSWTRDDKNDKRFRAPLVLVPVTLQRKSVRSGFTLELHEDEPRFNPTLLEMLRQDFGLSIPIVAGELPKDQSGLDITGIWKVVAREIKDIKGWEVIEEVVLGTFSFAKYLMWKDLVDRVDALKKNPVVRHLVETPRDGYPSHILFPNPRELDVTYGPEQTFCPLPTDSSQMAAVMAAVSGKDFVLIGPPGTGKSQTISNLIAQCLAGRKTVLFVSEKIAALDVVYRRLRDVGLGDFCLELHSNKARKLEVLDQLRTAWDAHGAVDADEWLKEALRLKLLRNQLNEFVDHLHHKHRNGLTPFQAIGLVLKGAEIPPLDLAWPSVAEHDADTLDALREVAERLDINAREVGNITNSVLASITHADWSPNWQQSFIRAVQSLVSSASTLESTAMVFFQATQLPVLPLTRKVRDGLTALAHALPMAAGHDWRFTLRADAPSVSERMRHGLSLLRRHSELLSQISKPFSEDVIHGLKNGIDLLSRYREIVNQLSVTYNSQVFDLDAGKLQADWKKAKESLWPLNWLRQRRIQAALTVLVNGSPEPNFAADIDCLAQLQLLASDIDGLRFLRDRTDGLWAGLQTWTTDVGACLDFQAALSNALAGNIWREGENFSVIASGRCGAGMAADLERLRELQELQRQVLELRKLQGETAGLWAGLGSVPDEIQKALAFHDMLSHSFTGLANSAEAVTAIKAALGHLLGDGNMLLSPKGPVETVGKDYVQALAHYVEAVERFTSLCGGNADSSPLEDIPADLLQRGHEILSLESKLRAWCAWTKVCSEATGLGLAPLVKGIKEGGAVQGRIRDAFDANYCRWWINAVVDSDDILRNFVSAEHEKHISDFRVLDDHFTELTRAYIRVVLCRDMPDQDNVQRLLVVSSG</sequence>
<dbReference type="FunFam" id="3.40.50.300:FF:002475">
    <property type="entry name" value="DNA helicase related protein"/>
    <property type="match status" value="1"/>
</dbReference>
<evidence type="ECO:0000313" key="3">
    <source>
        <dbReference type="Proteomes" id="UP000078302"/>
    </source>
</evidence>
<dbReference type="SUPFAM" id="SSF52540">
    <property type="entry name" value="P-loop containing nucleoside triphosphate hydrolases"/>
    <property type="match status" value="1"/>
</dbReference>
<dbReference type="Gene3D" id="3.40.50.300">
    <property type="entry name" value="P-loop containing nucleotide triphosphate hydrolases"/>
    <property type="match status" value="1"/>
</dbReference>
<keyword evidence="3" id="KW-1185">Reference proteome</keyword>
<evidence type="ECO:0000313" key="2">
    <source>
        <dbReference type="EMBL" id="OAP91889.1"/>
    </source>
</evidence>
<dbReference type="GO" id="GO:0004386">
    <property type="term" value="F:helicase activity"/>
    <property type="evidence" value="ECO:0007669"/>
    <property type="project" value="InterPro"/>
</dbReference>
<dbReference type="InterPro" id="IPR041677">
    <property type="entry name" value="DNA2/NAM7_AAA_11"/>
</dbReference>
<organism evidence="2 3">
    <name type="scientific">Acidithiobacillus ferrooxidans</name>
    <name type="common">Thiobacillus ferrooxidans</name>
    <dbReference type="NCBI Taxonomy" id="920"/>
    <lineage>
        <taxon>Bacteria</taxon>
        <taxon>Pseudomonadati</taxon>
        <taxon>Pseudomonadota</taxon>
        <taxon>Acidithiobacillia</taxon>
        <taxon>Acidithiobacillales</taxon>
        <taxon>Acidithiobacillaceae</taxon>
        <taxon>Acidithiobacillus</taxon>
    </lineage>
</organism>
<dbReference type="InterPro" id="IPR025103">
    <property type="entry name" value="DUF4011"/>
</dbReference>
<dbReference type="Proteomes" id="UP000078302">
    <property type="component" value="Unassembled WGS sequence"/>
</dbReference>
<gene>
    <name evidence="2" type="ORF">A4H96_05540</name>
</gene>
<dbReference type="Pfam" id="PF13195">
    <property type="entry name" value="DUF4011"/>
    <property type="match status" value="1"/>
</dbReference>
<comment type="caution">
    <text evidence="2">The sequence shown here is derived from an EMBL/GenBank/DDBJ whole genome shotgun (WGS) entry which is preliminary data.</text>
</comment>
<evidence type="ECO:0000259" key="1">
    <source>
        <dbReference type="Pfam" id="PF13086"/>
    </source>
</evidence>
<feature type="domain" description="DNA2/NAM7 helicase helicase" evidence="1">
    <location>
        <begin position="685"/>
        <end position="749"/>
    </location>
</feature>
<dbReference type="Pfam" id="PF13086">
    <property type="entry name" value="AAA_11"/>
    <property type="match status" value="1"/>
</dbReference>
<dbReference type="OrthoDB" id="9757917at2"/>